<reference evidence="1" key="1">
    <citation type="submission" date="2020-10" db="EMBL/GenBank/DDBJ databases">
        <authorList>
            <person name="Castelo-Branco R."/>
            <person name="Eusebio N."/>
            <person name="Adriana R."/>
            <person name="Vieira A."/>
            <person name="Brugerolle De Fraissinette N."/>
            <person name="Rezende De Castro R."/>
            <person name="Schneider M.P."/>
            <person name="Vasconcelos V."/>
            <person name="Leao P.N."/>
        </authorList>
    </citation>
    <scope>NUCLEOTIDE SEQUENCE</scope>
    <source>
        <strain evidence="1">LEGE 11467</strain>
    </source>
</reference>
<sequence length="185" mass="21272">MQASRDHLILSEDPEDRQILNRLAQAQRKQHGNLVGTGVRVGKERIYRGDRVRLGETSSTYGIVKGTFGEVRHIDPVTKVAAIRLDSGKHKLANLRHYKGMELGYCILETQAREVETRYAYVLSRGLYGRQGAALQLSRAKVETHLNTYQLEREEEAMVELARKMSREKHRDFARVVEREGLERE</sequence>
<proteinExistence type="predicted"/>
<dbReference type="RefSeq" id="WP_264319994.1">
    <property type="nucleotide sequence ID" value="NZ_JADEXN010000028.1"/>
</dbReference>
<name>A0A928Z8D3_9CYAN</name>
<dbReference type="Proteomes" id="UP000621799">
    <property type="component" value="Unassembled WGS sequence"/>
</dbReference>
<evidence type="ECO:0000313" key="2">
    <source>
        <dbReference type="Proteomes" id="UP000621799"/>
    </source>
</evidence>
<evidence type="ECO:0000313" key="1">
    <source>
        <dbReference type="EMBL" id="MBE9039731.1"/>
    </source>
</evidence>
<comment type="caution">
    <text evidence="1">The sequence shown here is derived from an EMBL/GenBank/DDBJ whole genome shotgun (WGS) entry which is preliminary data.</text>
</comment>
<accession>A0A928Z8D3</accession>
<protein>
    <submittedName>
        <fullName evidence="1">Uncharacterized protein</fullName>
    </submittedName>
</protein>
<dbReference type="EMBL" id="JADEXN010000028">
    <property type="protein sequence ID" value="MBE9039731.1"/>
    <property type="molecule type" value="Genomic_DNA"/>
</dbReference>
<dbReference type="AlphaFoldDB" id="A0A928Z8D3"/>
<keyword evidence="2" id="KW-1185">Reference proteome</keyword>
<gene>
    <name evidence="1" type="ORF">IQ235_02855</name>
</gene>
<organism evidence="1 2">
    <name type="scientific">Zarconia navalis LEGE 11467</name>
    <dbReference type="NCBI Taxonomy" id="1828826"/>
    <lineage>
        <taxon>Bacteria</taxon>
        <taxon>Bacillati</taxon>
        <taxon>Cyanobacteriota</taxon>
        <taxon>Cyanophyceae</taxon>
        <taxon>Oscillatoriophycideae</taxon>
        <taxon>Oscillatoriales</taxon>
        <taxon>Oscillatoriales incertae sedis</taxon>
        <taxon>Zarconia</taxon>
        <taxon>Zarconia navalis</taxon>
    </lineage>
</organism>